<name>A0A644WJX2_9ZZZZ</name>
<organism evidence="2">
    <name type="scientific">bioreactor metagenome</name>
    <dbReference type="NCBI Taxonomy" id="1076179"/>
    <lineage>
        <taxon>unclassified sequences</taxon>
        <taxon>metagenomes</taxon>
        <taxon>ecological metagenomes</taxon>
    </lineage>
</organism>
<dbReference type="SUPFAM" id="SSF56219">
    <property type="entry name" value="DNase I-like"/>
    <property type="match status" value="1"/>
</dbReference>
<reference evidence="2" key="1">
    <citation type="submission" date="2019-08" db="EMBL/GenBank/DDBJ databases">
        <authorList>
            <person name="Kucharzyk K."/>
            <person name="Murdoch R.W."/>
            <person name="Higgins S."/>
            <person name="Loffler F."/>
        </authorList>
    </citation>
    <scope>NUCLEOTIDE SEQUENCE</scope>
</reference>
<dbReference type="PANTHER" id="PTHR14859">
    <property type="entry name" value="CALCOFLUOR WHITE HYPERSENSITIVE PROTEIN PRECURSOR"/>
    <property type="match status" value="1"/>
</dbReference>
<proteinExistence type="predicted"/>
<evidence type="ECO:0000313" key="2">
    <source>
        <dbReference type="EMBL" id="MPM02713.1"/>
    </source>
</evidence>
<gene>
    <name evidence="2" type="ORF">SDC9_48968</name>
</gene>
<dbReference type="AlphaFoldDB" id="A0A644WJX2"/>
<dbReference type="GO" id="GO:0006506">
    <property type="term" value="P:GPI anchor biosynthetic process"/>
    <property type="evidence" value="ECO:0007669"/>
    <property type="project" value="TreeGrafter"/>
</dbReference>
<dbReference type="InterPro" id="IPR051916">
    <property type="entry name" value="GPI-anchor_lipid_remodeler"/>
</dbReference>
<dbReference type="EMBL" id="VSSQ01000891">
    <property type="protein sequence ID" value="MPM02713.1"/>
    <property type="molecule type" value="Genomic_DNA"/>
</dbReference>
<dbReference type="PANTHER" id="PTHR14859:SF1">
    <property type="entry name" value="PGAP2-INTERACTING PROTEIN"/>
    <property type="match status" value="1"/>
</dbReference>
<evidence type="ECO:0000259" key="1">
    <source>
        <dbReference type="Pfam" id="PF03372"/>
    </source>
</evidence>
<dbReference type="GO" id="GO:0016020">
    <property type="term" value="C:membrane"/>
    <property type="evidence" value="ECO:0007669"/>
    <property type="project" value="GOC"/>
</dbReference>
<dbReference type="InterPro" id="IPR005135">
    <property type="entry name" value="Endo/exonuclease/phosphatase"/>
</dbReference>
<accession>A0A644WJX2</accession>
<dbReference type="GO" id="GO:0003824">
    <property type="term" value="F:catalytic activity"/>
    <property type="evidence" value="ECO:0007669"/>
    <property type="project" value="InterPro"/>
</dbReference>
<sequence>MWFNIKTKVVLIYNIFNNNINKMRFRSLFLALTIACCAALSAQTTELNVMTFNLRFGELSSLEEMASYISKQQPDIVALQECDWKTTRERAPKQAGKAFVNELAYHTGLFGIYGKAIDYRGGYYGVGILSKYPVIKSERVLLPNPNPKHEQRTMLIAEIEMPDKSVLTFISTHLEVSSAQARKEQIRFINKRIKQIKTPIILAGDLNAIPTSEEIQQGFAKWFNATDTVLTYSTMKPEIKIDYIYGYPKEKFSLVKTAVDTDCKLSDHFPVSSVIRLKK</sequence>
<dbReference type="Gene3D" id="3.60.10.10">
    <property type="entry name" value="Endonuclease/exonuclease/phosphatase"/>
    <property type="match status" value="1"/>
</dbReference>
<dbReference type="InterPro" id="IPR036691">
    <property type="entry name" value="Endo/exonu/phosph_ase_sf"/>
</dbReference>
<protein>
    <recommendedName>
        <fullName evidence="1">Endonuclease/exonuclease/phosphatase domain-containing protein</fullName>
    </recommendedName>
</protein>
<feature type="domain" description="Endonuclease/exonuclease/phosphatase" evidence="1">
    <location>
        <begin position="50"/>
        <end position="268"/>
    </location>
</feature>
<comment type="caution">
    <text evidence="2">The sequence shown here is derived from an EMBL/GenBank/DDBJ whole genome shotgun (WGS) entry which is preliminary data.</text>
</comment>
<dbReference type="Pfam" id="PF03372">
    <property type="entry name" value="Exo_endo_phos"/>
    <property type="match status" value="1"/>
</dbReference>